<dbReference type="RefSeq" id="WP_068708528.1">
    <property type="nucleotide sequence ID" value="NZ_BAAAXQ010000076.1"/>
</dbReference>
<keyword evidence="2" id="KW-1185">Reference proteome</keyword>
<sequence>MVKANIKANFPYNVERVWSTVTNFQNSSWRSDLSKTEILNARHFIEYTKGGYTTTFNIIVIKPYQRLEFEMENDNMTGYWIGTFSQINGETEIDFTEHVVAKKFYLKPFVKMYLKKQQNAYVKDLEKALQDSDKK</sequence>
<dbReference type="InterPro" id="IPR023393">
    <property type="entry name" value="START-like_dom_sf"/>
</dbReference>
<organism evidence="1 2">
    <name type="scientific">Tetragenococcus solitarius</name>
    <dbReference type="NCBI Taxonomy" id="71453"/>
    <lineage>
        <taxon>Bacteria</taxon>
        <taxon>Bacillati</taxon>
        <taxon>Bacillota</taxon>
        <taxon>Bacilli</taxon>
        <taxon>Lactobacillales</taxon>
        <taxon>Enterococcaceae</taxon>
        <taxon>Tetragenococcus</taxon>
    </lineage>
</organism>
<proteinExistence type="predicted"/>
<comment type="caution">
    <text evidence="1">The sequence shown here is derived from an EMBL/GenBank/DDBJ whole genome shotgun (WGS) entry which is preliminary data.</text>
</comment>
<dbReference type="SUPFAM" id="SSF55961">
    <property type="entry name" value="Bet v1-like"/>
    <property type="match status" value="1"/>
</dbReference>
<protein>
    <submittedName>
        <fullName evidence="1">SRPBCC family protein</fullName>
    </submittedName>
</protein>
<dbReference type="Proteomes" id="UP001501577">
    <property type="component" value="Unassembled WGS sequence"/>
</dbReference>
<gene>
    <name evidence="1" type="ORF">GCM10019998_22890</name>
</gene>
<evidence type="ECO:0000313" key="1">
    <source>
        <dbReference type="EMBL" id="GAA3025817.1"/>
    </source>
</evidence>
<accession>A0ABN3YFH8</accession>
<name>A0ABN3YFH8_9ENTE</name>
<dbReference type="Gene3D" id="3.30.530.20">
    <property type="match status" value="1"/>
</dbReference>
<reference evidence="1 2" key="1">
    <citation type="journal article" date="2019" name="Int. J. Syst. Evol. Microbiol.">
        <title>The Global Catalogue of Microorganisms (GCM) 10K type strain sequencing project: providing services to taxonomists for standard genome sequencing and annotation.</title>
        <authorList>
            <consortium name="The Broad Institute Genomics Platform"/>
            <consortium name="The Broad Institute Genome Sequencing Center for Infectious Disease"/>
            <person name="Wu L."/>
            <person name="Ma J."/>
        </authorList>
    </citation>
    <scope>NUCLEOTIDE SEQUENCE [LARGE SCALE GENOMIC DNA]</scope>
    <source>
        <strain evidence="1 2">JCM 8736</strain>
    </source>
</reference>
<dbReference type="EMBL" id="BAAAXQ010000076">
    <property type="protein sequence ID" value="GAA3025817.1"/>
    <property type="molecule type" value="Genomic_DNA"/>
</dbReference>
<evidence type="ECO:0000313" key="2">
    <source>
        <dbReference type="Proteomes" id="UP001501577"/>
    </source>
</evidence>